<dbReference type="SUPFAM" id="SSF81901">
    <property type="entry name" value="HCP-like"/>
    <property type="match status" value="1"/>
</dbReference>
<evidence type="ECO:0000313" key="2">
    <source>
        <dbReference type="Proteomes" id="UP000184327"/>
    </source>
</evidence>
<dbReference type="InterPro" id="IPR011990">
    <property type="entry name" value="TPR-like_helical_dom_sf"/>
</dbReference>
<dbReference type="AlphaFoldDB" id="A0A1M5D0H3"/>
<gene>
    <name evidence="1" type="ORF">SAMN02745117_02279</name>
</gene>
<evidence type="ECO:0000313" key="1">
    <source>
        <dbReference type="EMBL" id="SHF60390.1"/>
    </source>
</evidence>
<dbReference type="RefSeq" id="WP_073356802.1">
    <property type="nucleotide sequence ID" value="NZ_FQUZ01000030.1"/>
</dbReference>
<accession>A0A1M5D0H3</accession>
<reference evidence="1 2" key="1">
    <citation type="submission" date="2016-11" db="EMBL/GenBank/DDBJ databases">
        <authorList>
            <person name="Jaros S."/>
            <person name="Januszkiewicz K."/>
            <person name="Wedrychowicz H."/>
        </authorList>
    </citation>
    <scope>NUCLEOTIDE SEQUENCE [LARGE SCALE GENOMIC DNA]</scope>
    <source>
        <strain evidence="1 2">DSM 16112</strain>
    </source>
</reference>
<organism evidence="1 2">
    <name type="scientific">Lampropedia hyalina DSM 16112</name>
    <dbReference type="NCBI Taxonomy" id="1122156"/>
    <lineage>
        <taxon>Bacteria</taxon>
        <taxon>Pseudomonadati</taxon>
        <taxon>Pseudomonadota</taxon>
        <taxon>Betaproteobacteria</taxon>
        <taxon>Burkholderiales</taxon>
        <taxon>Comamonadaceae</taxon>
        <taxon>Lampropedia</taxon>
    </lineage>
</organism>
<dbReference type="EMBL" id="FQUZ01000030">
    <property type="protein sequence ID" value="SHF60390.1"/>
    <property type="molecule type" value="Genomic_DNA"/>
</dbReference>
<dbReference type="Proteomes" id="UP000184327">
    <property type="component" value="Unassembled WGS sequence"/>
</dbReference>
<proteinExistence type="predicted"/>
<dbReference type="STRING" id="1122156.SAMN02745117_02279"/>
<sequence length="169" mass="18035">MMTETVTISLDAVIAMSGRSRRTWWRRIEEGSISKLPADARGRTLLVFGEIRPALGMALTDEEVAMIARADAGDALAQAEAGAMFALRAQKMPGAGSHCAAFYWLEQAAAQGSADAMHWLGMLYAAGRGESGDSQHLALMWIAQAAAQGHAIARQQVHSLTGRVVQQAV</sequence>
<name>A0A1M5D0H3_9BURK</name>
<keyword evidence="2" id="KW-1185">Reference proteome</keyword>
<dbReference type="Gene3D" id="1.25.40.10">
    <property type="entry name" value="Tetratricopeptide repeat domain"/>
    <property type="match status" value="1"/>
</dbReference>
<protein>
    <submittedName>
        <fullName evidence="1">Sel1 repeat-containing protein</fullName>
    </submittedName>
</protein>